<protein>
    <recommendedName>
        <fullName evidence="3">Core Histone H2A/H2B/H3 domain-containing protein</fullName>
    </recommendedName>
</protein>
<comment type="caution">
    <text evidence="4">The sequence shown here is derived from an EMBL/GenBank/DDBJ whole genome shotgun (WGS) entry which is preliminary data.</text>
</comment>
<sequence length="152" mass="16413">MARTKQAGKKSAGGGGVGRNRKAQKVLSTKTTATAKSSGPSGTAKKKGRRSPGAAGFAGCNCCANRVPKPTNLLIGKLPFKRLVKETTQQFGRSDFRFQAASIQALHEMSEAYLLALFKDTKLCASHAKRKTIRPEDMKLARRIRGDQLHCP</sequence>
<comment type="similarity">
    <text evidence="1">Belongs to the histone H3 family.</text>
</comment>
<dbReference type="InterPro" id="IPR007125">
    <property type="entry name" value="H2A/H2B/H3"/>
</dbReference>
<dbReference type="InterPro" id="IPR009072">
    <property type="entry name" value="Histone-fold"/>
</dbReference>
<feature type="region of interest" description="Disordered" evidence="2">
    <location>
        <begin position="1"/>
        <end position="57"/>
    </location>
</feature>
<dbReference type="Proteomes" id="UP001642540">
    <property type="component" value="Unassembled WGS sequence"/>
</dbReference>
<accession>A0ABP1RBC0</accession>
<proteinExistence type="inferred from homology"/>
<keyword evidence="5" id="KW-1185">Reference proteome</keyword>
<evidence type="ECO:0000256" key="1">
    <source>
        <dbReference type="ARBA" id="ARBA00010343"/>
    </source>
</evidence>
<dbReference type="EMBL" id="CAXLJM020000068">
    <property type="protein sequence ID" value="CAL8124955.1"/>
    <property type="molecule type" value="Genomic_DNA"/>
</dbReference>
<evidence type="ECO:0000313" key="5">
    <source>
        <dbReference type="Proteomes" id="UP001642540"/>
    </source>
</evidence>
<dbReference type="Pfam" id="PF00125">
    <property type="entry name" value="Histone"/>
    <property type="match status" value="1"/>
</dbReference>
<reference evidence="4 5" key="1">
    <citation type="submission" date="2024-08" db="EMBL/GenBank/DDBJ databases">
        <authorList>
            <person name="Cucini C."/>
            <person name="Frati F."/>
        </authorList>
    </citation>
    <scope>NUCLEOTIDE SEQUENCE [LARGE SCALE GENOMIC DNA]</scope>
</reference>
<evidence type="ECO:0000259" key="3">
    <source>
        <dbReference type="Pfam" id="PF00125"/>
    </source>
</evidence>
<gene>
    <name evidence="4" type="ORF">ODALV1_LOCUS20821</name>
</gene>
<evidence type="ECO:0000313" key="4">
    <source>
        <dbReference type="EMBL" id="CAL8124955.1"/>
    </source>
</evidence>
<organism evidence="4 5">
    <name type="scientific">Orchesella dallaii</name>
    <dbReference type="NCBI Taxonomy" id="48710"/>
    <lineage>
        <taxon>Eukaryota</taxon>
        <taxon>Metazoa</taxon>
        <taxon>Ecdysozoa</taxon>
        <taxon>Arthropoda</taxon>
        <taxon>Hexapoda</taxon>
        <taxon>Collembola</taxon>
        <taxon>Entomobryomorpha</taxon>
        <taxon>Entomobryoidea</taxon>
        <taxon>Orchesellidae</taxon>
        <taxon>Orchesellinae</taxon>
        <taxon>Orchesella</taxon>
    </lineage>
</organism>
<dbReference type="CDD" id="cd22911">
    <property type="entry name" value="HFD_H3"/>
    <property type="match status" value="1"/>
</dbReference>
<dbReference type="PRINTS" id="PR00622">
    <property type="entry name" value="HISTONEH3"/>
</dbReference>
<feature type="compositionally biased region" description="Low complexity" evidence="2">
    <location>
        <begin position="28"/>
        <end position="43"/>
    </location>
</feature>
<dbReference type="Gene3D" id="1.10.20.10">
    <property type="entry name" value="Histone, subunit A"/>
    <property type="match status" value="1"/>
</dbReference>
<feature type="domain" description="Core Histone H2A/H2B/H3" evidence="3">
    <location>
        <begin position="69"/>
        <end position="144"/>
    </location>
</feature>
<name>A0ABP1RBC0_9HEXA</name>
<dbReference type="InterPro" id="IPR000164">
    <property type="entry name" value="Histone_H3/CENP-A"/>
</dbReference>
<dbReference type="PANTHER" id="PTHR11426">
    <property type="entry name" value="HISTONE H3"/>
    <property type="match status" value="1"/>
</dbReference>
<dbReference type="SUPFAM" id="SSF47113">
    <property type="entry name" value="Histone-fold"/>
    <property type="match status" value="1"/>
</dbReference>
<dbReference type="SMART" id="SM00428">
    <property type="entry name" value="H3"/>
    <property type="match status" value="1"/>
</dbReference>
<evidence type="ECO:0000256" key="2">
    <source>
        <dbReference type="SAM" id="MobiDB-lite"/>
    </source>
</evidence>